<evidence type="ECO:0000313" key="3">
    <source>
        <dbReference type="EMBL" id="MEQ2426739.1"/>
    </source>
</evidence>
<feature type="domain" description="Bacterial Ig-like" evidence="2">
    <location>
        <begin position="242"/>
        <end position="341"/>
    </location>
</feature>
<comment type="caution">
    <text evidence="3">The sequence shown here is derived from an EMBL/GenBank/DDBJ whole genome shotgun (WGS) entry which is preliminary data.</text>
</comment>
<accession>A0ABV1D8M6</accession>
<feature type="region of interest" description="Disordered" evidence="1">
    <location>
        <begin position="30"/>
        <end position="112"/>
    </location>
</feature>
<reference evidence="3 4" key="1">
    <citation type="submission" date="2024-03" db="EMBL/GenBank/DDBJ databases">
        <title>Human intestinal bacterial collection.</title>
        <authorList>
            <person name="Pauvert C."/>
            <person name="Hitch T.C.A."/>
            <person name="Clavel T."/>
        </authorList>
    </citation>
    <scope>NUCLEOTIDE SEQUENCE [LARGE SCALE GENOMIC DNA]</scope>
    <source>
        <strain evidence="3 4">CLA-SR-H021</strain>
    </source>
</reference>
<sequence length="358" mass="39982">MRKKSIRETRKIMAVVMCAMLLWGCKGEARSVSRTTESAKTMAMDESDGQDEDGTKRETDESAGIKAQTPGQGKETAHGVTRSNDYVTSHAAQGTDTDLNPADQNDVLEGDDPVPEDFYSLATDIPASQVEQFAKKVKQQLLIQDWDALSTELSYPVTIDGAIYDTPEEFLEADFGADLNPYFFVELEEETCSRMFCNWSGIMLGKTGRVWVVEALNDDLSSQGLKVRAINGLNESFGLPEEVSMSADESDITQTSMKLLLENETDLDIVFGDDFRLQKYDGESWVDMEPLLKKDGIYFHSIAYKPRRGNPVEWTVDWESLYGVLEEGTYAITKSVKDVNGTAGYTDFERTFSFTINP</sequence>
<evidence type="ECO:0000256" key="1">
    <source>
        <dbReference type="SAM" id="MobiDB-lite"/>
    </source>
</evidence>
<name>A0ABV1D8M6_9FIRM</name>
<feature type="compositionally biased region" description="Polar residues" evidence="1">
    <location>
        <begin position="81"/>
        <end position="98"/>
    </location>
</feature>
<organism evidence="3 4">
    <name type="scientific">Enterocloster hominis</name>
    <name type="common">ex Hitch et al. 2024</name>
    <dbReference type="NCBI Taxonomy" id="1917870"/>
    <lineage>
        <taxon>Bacteria</taxon>
        <taxon>Bacillati</taxon>
        <taxon>Bacillota</taxon>
        <taxon>Clostridia</taxon>
        <taxon>Lachnospirales</taxon>
        <taxon>Lachnospiraceae</taxon>
        <taxon>Enterocloster</taxon>
    </lineage>
</organism>
<evidence type="ECO:0000259" key="2">
    <source>
        <dbReference type="Pfam" id="PF20251"/>
    </source>
</evidence>
<dbReference type="Proteomes" id="UP001454086">
    <property type="component" value="Unassembled WGS sequence"/>
</dbReference>
<evidence type="ECO:0000313" key="4">
    <source>
        <dbReference type="Proteomes" id="UP001454086"/>
    </source>
</evidence>
<dbReference type="InterPro" id="IPR046878">
    <property type="entry name" value="Big_14"/>
</dbReference>
<proteinExistence type="predicted"/>
<protein>
    <submittedName>
        <fullName evidence="3">Immunoglobulin-like domain-containing protein</fullName>
    </submittedName>
</protein>
<keyword evidence="4" id="KW-1185">Reference proteome</keyword>
<dbReference type="RefSeq" id="WP_349118398.1">
    <property type="nucleotide sequence ID" value="NZ_JBBMFM010000073.1"/>
</dbReference>
<dbReference type="Pfam" id="PF20251">
    <property type="entry name" value="Big_14"/>
    <property type="match status" value="1"/>
</dbReference>
<gene>
    <name evidence="3" type="ORF">WMQ36_17345</name>
</gene>
<dbReference type="EMBL" id="JBBMFM010000073">
    <property type="protein sequence ID" value="MEQ2426739.1"/>
    <property type="molecule type" value="Genomic_DNA"/>
</dbReference>